<evidence type="ECO:0000256" key="5">
    <source>
        <dbReference type="ARBA" id="ARBA00023136"/>
    </source>
</evidence>
<sequence length="139" mass="15025">MESSFTSLSTQVKASAGVRFIAYLIDVVVAYVPLLILGVISYRLSFIGMIFALVYFLVKDALPEVGGFLGGQSIGKKLMGIKAVREDTGAGLLGDYGTAITRQVSLMIPVFNIIDALMVLSDEKKRFGDKWAKTIVVKA</sequence>
<dbReference type="EMBL" id="SBLB01000003">
    <property type="protein sequence ID" value="RYC69421.1"/>
    <property type="molecule type" value="Genomic_DNA"/>
</dbReference>
<dbReference type="AlphaFoldDB" id="A0A4Q2UNQ9"/>
<evidence type="ECO:0000256" key="1">
    <source>
        <dbReference type="ARBA" id="ARBA00004651"/>
    </source>
</evidence>
<dbReference type="PANTHER" id="PTHR36115">
    <property type="entry name" value="PROLINE-RICH ANTIGEN HOMOLOG-RELATED"/>
    <property type="match status" value="1"/>
</dbReference>
<feature type="transmembrane region" description="Helical" evidence="6">
    <location>
        <begin position="46"/>
        <end position="69"/>
    </location>
</feature>
<protein>
    <submittedName>
        <fullName evidence="8">RDD family protein</fullName>
    </submittedName>
</protein>
<feature type="transmembrane region" description="Helical" evidence="6">
    <location>
        <begin position="20"/>
        <end position="40"/>
    </location>
</feature>
<reference evidence="8 9" key="1">
    <citation type="submission" date="2019-01" db="EMBL/GenBank/DDBJ databases">
        <title>Spirosoma flava sp. nov., a propanil-degrading bacterium isolated from herbicide-contaminated soil.</title>
        <authorList>
            <person name="Zhang L."/>
            <person name="Jiang J.-D."/>
        </authorList>
    </citation>
    <scope>NUCLEOTIDE SEQUENCE [LARGE SCALE GENOMIC DNA]</scope>
    <source>
        <strain evidence="8 9">TY50</strain>
    </source>
</reference>
<evidence type="ECO:0000256" key="3">
    <source>
        <dbReference type="ARBA" id="ARBA00022692"/>
    </source>
</evidence>
<dbReference type="InterPro" id="IPR051791">
    <property type="entry name" value="Pra-immunoreactive"/>
</dbReference>
<dbReference type="PANTHER" id="PTHR36115:SF4">
    <property type="entry name" value="MEMBRANE PROTEIN"/>
    <property type="match status" value="1"/>
</dbReference>
<proteinExistence type="predicted"/>
<evidence type="ECO:0000256" key="4">
    <source>
        <dbReference type="ARBA" id="ARBA00022989"/>
    </source>
</evidence>
<feature type="domain" description="RDD" evidence="7">
    <location>
        <begin position="14"/>
        <end position="133"/>
    </location>
</feature>
<keyword evidence="9" id="KW-1185">Reference proteome</keyword>
<evidence type="ECO:0000256" key="6">
    <source>
        <dbReference type="SAM" id="Phobius"/>
    </source>
</evidence>
<name>A0A4Q2UNQ9_9BACT</name>
<evidence type="ECO:0000256" key="2">
    <source>
        <dbReference type="ARBA" id="ARBA00022475"/>
    </source>
</evidence>
<keyword evidence="2" id="KW-1003">Cell membrane</keyword>
<dbReference type="RefSeq" id="WP_077921003.1">
    <property type="nucleotide sequence ID" value="NZ_SBLB01000003.1"/>
</dbReference>
<evidence type="ECO:0000259" key="7">
    <source>
        <dbReference type="Pfam" id="PF06271"/>
    </source>
</evidence>
<evidence type="ECO:0000313" key="8">
    <source>
        <dbReference type="EMBL" id="RYC69421.1"/>
    </source>
</evidence>
<dbReference type="Proteomes" id="UP000290407">
    <property type="component" value="Unassembled WGS sequence"/>
</dbReference>
<comment type="caution">
    <text evidence="8">The sequence shown here is derived from an EMBL/GenBank/DDBJ whole genome shotgun (WGS) entry which is preliminary data.</text>
</comment>
<dbReference type="InterPro" id="IPR010432">
    <property type="entry name" value="RDD"/>
</dbReference>
<keyword evidence="3 6" id="KW-0812">Transmembrane</keyword>
<keyword evidence="5 6" id="KW-0472">Membrane</keyword>
<gene>
    <name evidence="8" type="ORF">EQG79_12500</name>
</gene>
<accession>A0A4Q2UNQ9</accession>
<keyword evidence="4 6" id="KW-1133">Transmembrane helix</keyword>
<organism evidence="8 9">
    <name type="scientific">Spirosoma sordidisoli</name>
    <dbReference type="NCBI Taxonomy" id="2502893"/>
    <lineage>
        <taxon>Bacteria</taxon>
        <taxon>Pseudomonadati</taxon>
        <taxon>Bacteroidota</taxon>
        <taxon>Cytophagia</taxon>
        <taxon>Cytophagales</taxon>
        <taxon>Cytophagaceae</taxon>
        <taxon>Spirosoma</taxon>
    </lineage>
</organism>
<comment type="subcellular location">
    <subcellularLocation>
        <location evidence="1">Cell membrane</location>
        <topology evidence="1">Multi-pass membrane protein</topology>
    </subcellularLocation>
</comment>
<dbReference type="Pfam" id="PF06271">
    <property type="entry name" value="RDD"/>
    <property type="match status" value="1"/>
</dbReference>
<dbReference type="GO" id="GO:0005886">
    <property type="term" value="C:plasma membrane"/>
    <property type="evidence" value="ECO:0007669"/>
    <property type="project" value="UniProtKB-SubCell"/>
</dbReference>
<evidence type="ECO:0000313" key="9">
    <source>
        <dbReference type="Proteomes" id="UP000290407"/>
    </source>
</evidence>